<gene>
    <name evidence="2" type="ORF">H8700_06995</name>
</gene>
<reference evidence="2 3" key="1">
    <citation type="submission" date="2020-08" db="EMBL/GenBank/DDBJ databases">
        <title>Genome public.</title>
        <authorList>
            <person name="Liu C."/>
            <person name="Sun Q."/>
        </authorList>
    </citation>
    <scope>NUCLEOTIDE SEQUENCE [LARGE SCALE GENOMIC DNA]</scope>
    <source>
        <strain evidence="2 3">BX3</strain>
    </source>
</reference>
<comment type="caution">
    <text evidence="2">The sequence shown here is derived from an EMBL/GenBank/DDBJ whole genome shotgun (WGS) entry which is preliminary data.</text>
</comment>
<evidence type="ECO:0000259" key="1">
    <source>
        <dbReference type="PROSITE" id="PS51746"/>
    </source>
</evidence>
<evidence type="ECO:0000313" key="2">
    <source>
        <dbReference type="EMBL" id="MBC8557450.1"/>
    </source>
</evidence>
<dbReference type="PROSITE" id="PS51746">
    <property type="entry name" value="PPM_2"/>
    <property type="match status" value="1"/>
</dbReference>
<name>A0ABR7MVC9_9FIRM</name>
<proteinExistence type="predicted"/>
<dbReference type="Pfam" id="PF13672">
    <property type="entry name" value="PP2C_2"/>
    <property type="match status" value="1"/>
</dbReference>
<dbReference type="SMART" id="SM00331">
    <property type="entry name" value="PP2C_SIG"/>
    <property type="match status" value="1"/>
</dbReference>
<dbReference type="Gene3D" id="3.60.40.10">
    <property type="entry name" value="PPM-type phosphatase domain"/>
    <property type="match status" value="1"/>
</dbReference>
<dbReference type="Proteomes" id="UP000637513">
    <property type="component" value="Unassembled WGS sequence"/>
</dbReference>
<sequence>MEARISYYSITDKGERRVNEDSLAGDVQGSDAFFVLCDGLGGHGDGDAASGFVVQEMMEAWADHMPIDQSILRAQNGLLRKQRIEKKESSMKTTLTGLWISNGRACFAHVGDSRVYYFEKNKYKLRTLDHSVPQMLVNNGDIKEKDIRHHEDRSRLLRVMGVEWSTPKYQISEPVMLTDKSAFLLCSDGFWELIDEKMMCKTLKKSKTPREWLEKMREIVLKNGLGTNMDNYSAIAVFMHE</sequence>
<dbReference type="SMART" id="SM00332">
    <property type="entry name" value="PP2Cc"/>
    <property type="match status" value="1"/>
</dbReference>
<organism evidence="2 3">
    <name type="scientific">Jutongia hominis</name>
    <dbReference type="NCBI Taxonomy" id="2763664"/>
    <lineage>
        <taxon>Bacteria</taxon>
        <taxon>Bacillati</taxon>
        <taxon>Bacillota</taxon>
        <taxon>Clostridia</taxon>
        <taxon>Lachnospirales</taxon>
        <taxon>Lachnospiraceae</taxon>
        <taxon>Jutongia</taxon>
    </lineage>
</organism>
<evidence type="ECO:0000313" key="3">
    <source>
        <dbReference type="Proteomes" id="UP000637513"/>
    </source>
</evidence>
<protein>
    <submittedName>
        <fullName evidence="2">Serine/threonine-protein phosphatase</fullName>
    </submittedName>
</protein>
<feature type="domain" description="PPM-type phosphatase" evidence="1">
    <location>
        <begin position="6"/>
        <end position="239"/>
    </location>
</feature>
<dbReference type="EMBL" id="JACRSW010000027">
    <property type="protein sequence ID" value="MBC8557450.1"/>
    <property type="molecule type" value="Genomic_DNA"/>
</dbReference>
<keyword evidence="3" id="KW-1185">Reference proteome</keyword>
<dbReference type="InterPro" id="IPR036457">
    <property type="entry name" value="PPM-type-like_dom_sf"/>
</dbReference>
<accession>A0ABR7MVC9</accession>
<dbReference type="SUPFAM" id="SSF81606">
    <property type="entry name" value="PP2C-like"/>
    <property type="match status" value="1"/>
</dbReference>
<dbReference type="InterPro" id="IPR001932">
    <property type="entry name" value="PPM-type_phosphatase-like_dom"/>
</dbReference>